<dbReference type="Pfam" id="PF00026">
    <property type="entry name" value="Asp"/>
    <property type="match status" value="1"/>
</dbReference>
<accession>A0A1Y2CB06</accession>
<evidence type="ECO:0000256" key="1">
    <source>
        <dbReference type="ARBA" id="ARBA00007447"/>
    </source>
</evidence>
<evidence type="ECO:0000313" key="3">
    <source>
        <dbReference type="EMBL" id="ORY44212.1"/>
    </source>
</evidence>
<dbReference type="InterPro" id="IPR001461">
    <property type="entry name" value="Aspartic_peptidase_A1"/>
</dbReference>
<keyword evidence="3" id="KW-0645">Protease</keyword>
<sequence>MEANYFSDLLTLLFYGNITYVPVSPIPMADEEGYISKAYFWSIPASSISLSNNQITAPSSTYAIIDSGTTYIMVDPTTLSNIVKILGVQQQSRGGDEWIEFTCTPSTLPDLTFVLGGQQFVFHGKDYIVQEENGDCILAIRSYASTSSQQTFWIMGDLFLQKYYTVFDLGNKQLGFAVAADGLIAGNGTIAVSAADALPSTKSDASTVYKWGVLSFVVALFIL</sequence>
<dbReference type="PRINTS" id="PR00792">
    <property type="entry name" value="PEPSIN"/>
</dbReference>
<dbReference type="Proteomes" id="UP000193642">
    <property type="component" value="Unassembled WGS sequence"/>
</dbReference>
<dbReference type="STRING" id="329046.A0A1Y2CB06"/>
<comment type="similarity">
    <text evidence="1">Belongs to the peptidase A1 family.</text>
</comment>
<dbReference type="PANTHER" id="PTHR47966:SF51">
    <property type="entry name" value="BETA-SITE APP-CLEAVING ENZYME, ISOFORM A-RELATED"/>
    <property type="match status" value="1"/>
</dbReference>
<gene>
    <name evidence="3" type="ORF">BCR33DRAFT_738346</name>
</gene>
<dbReference type="InterPro" id="IPR021109">
    <property type="entry name" value="Peptidase_aspartic_dom_sf"/>
</dbReference>
<evidence type="ECO:0000259" key="2">
    <source>
        <dbReference type="PROSITE" id="PS51767"/>
    </source>
</evidence>
<comment type="caution">
    <text evidence="3">The sequence shown here is derived from an EMBL/GenBank/DDBJ whole genome shotgun (WGS) entry which is preliminary data.</text>
</comment>
<dbReference type="AlphaFoldDB" id="A0A1Y2CB06"/>
<dbReference type="Gene3D" id="2.40.70.10">
    <property type="entry name" value="Acid Proteases"/>
    <property type="match status" value="1"/>
</dbReference>
<dbReference type="PROSITE" id="PS51767">
    <property type="entry name" value="PEPTIDASE_A1"/>
    <property type="match status" value="1"/>
</dbReference>
<reference evidence="3 4" key="1">
    <citation type="submission" date="2016-07" db="EMBL/GenBank/DDBJ databases">
        <title>Pervasive Adenine N6-methylation of Active Genes in Fungi.</title>
        <authorList>
            <consortium name="DOE Joint Genome Institute"/>
            <person name="Mondo S.J."/>
            <person name="Dannebaum R.O."/>
            <person name="Kuo R.C."/>
            <person name="Labutti K."/>
            <person name="Haridas S."/>
            <person name="Kuo A."/>
            <person name="Salamov A."/>
            <person name="Ahrendt S.R."/>
            <person name="Lipzen A."/>
            <person name="Sullivan W."/>
            <person name="Andreopoulos W.B."/>
            <person name="Clum A."/>
            <person name="Lindquist E."/>
            <person name="Daum C."/>
            <person name="Ramamoorthy G.K."/>
            <person name="Gryganskyi A."/>
            <person name="Culley D."/>
            <person name="Magnuson J.K."/>
            <person name="James T.Y."/>
            <person name="O'Malley M.A."/>
            <person name="Stajich J.E."/>
            <person name="Spatafora J.W."/>
            <person name="Visel A."/>
            <person name="Grigoriev I.V."/>
        </authorList>
    </citation>
    <scope>NUCLEOTIDE SEQUENCE [LARGE SCALE GENOMIC DNA]</scope>
    <source>
        <strain evidence="3 4">JEL800</strain>
    </source>
</reference>
<dbReference type="GO" id="GO:0006508">
    <property type="term" value="P:proteolysis"/>
    <property type="evidence" value="ECO:0007669"/>
    <property type="project" value="UniProtKB-KW"/>
</dbReference>
<dbReference type="OrthoDB" id="2747330at2759"/>
<evidence type="ECO:0000313" key="4">
    <source>
        <dbReference type="Proteomes" id="UP000193642"/>
    </source>
</evidence>
<dbReference type="InterPro" id="IPR033121">
    <property type="entry name" value="PEPTIDASE_A1"/>
</dbReference>
<dbReference type="PANTHER" id="PTHR47966">
    <property type="entry name" value="BETA-SITE APP-CLEAVING ENZYME, ISOFORM A-RELATED"/>
    <property type="match status" value="1"/>
</dbReference>
<name>A0A1Y2CB06_9FUNG</name>
<protein>
    <submittedName>
        <fullName evidence="3">Acid protease</fullName>
    </submittedName>
</protein>
<dbReference type="EMBL" id="MCGO01000023">
    <property type="protein sequence ID" value="ORY44212.1"/>
    <property type="molecule type" value="Genomic_DNA"/>
</dbReference>
<feature type="domain" description="Peptidase A1" evidence="2">
    <location>
        <begin position="1"/>
        <end position="177"/>
    </location>
</feature>
<dbReference type="GO" id="GO:0004190">
    <property type="term" value="F:aspartic-type endopeptidase activity"/>
    <property type="evidence" value="ECO:0007669"/>
    <property type="project" value="InterPro"/>
</dbReference>
<keyword evidence="4" id="KW-1185">Reference proteome</keyword>
<dbReference type="SUPFAM" id="SSF50630">
    <property type="entry name" value="Acid proteases"/>
    <property type="match status" value="1"/>
</dbReference>
<proteinExistence type="inferred from homology"/>
<organism evidence="3 4">
    <name type="scientific">Rhizoclosmatium globosum</name>
    <dbReference type="NCBI Taxonomy" id="329046"/>
    <lineage>
        <taxon>Eukaryota</taxon>
        <taxon>Fungi</taxon>
        <taxon>Fungi incertae sedis</taxon>
        <taxon>Chytridiomycota</taxon>
        <taxon>Chytridiomycota incertae sedis</taxon>
        <taxon>Chytridiomycetes</taxon>
        <taxon>Chytridiales</taxon>
        <taxon>Chytriomycetaceae</taxon>
        <taxon>Rhizoclosmatium</taxon>
    </lineage>
</organism>
<keyword evidence="3" id="KW-0378">Hydrolase</keyword>